<evidence type="ECO:0000256" key="7">
    <source>
        <dbReference type="ARBA" id="ARBA00029321"/>
    </source>
</evidence>
<comment type="catalytic activity">
    <reaction evidence="7 8">
        <text>alpha-D-glucose 6-phosphate = beta-D-fructose 6-phosphate</text>
        <dbReference type="Rhea" id="RHEA:11816"/>
        <dbReference type="ChEBI" id="CHEBI:57634"/>
        <dbReference type="ChEBI" id="CHEBI:58225"/>
        <dbReference type="EC" id="5.3.1.9"/>
    </reaction>
</comment>
<dbReference type="EMBL" id="BRYB01000644">
    <property type="protein sequence ID" value="GMI34525.1"/>
    <property type="molecule type" value="Genomic_DNA"/>
</dbReference>
<organism evidence="9 10">
    <name type="scientific">Tetraparma gracilis</name>
    <dbReference type="NCBI Taxonomy" id="2962635"/>
    <lineage>
        <taxon>Eukaryota</taxon>
        <taxon>Sar</taxon>
        <taxon>Stramenopiles</taxon>
        <taxon>Ochrophyta</taxon>
        <taxon>Bolidophyceae</taxon>
        <taxon>Parmales</taxon>
        <taxon>Triparmaceae</taxon>
        <taxon>Tetraparma</taxon>
    </lineage>
</organism>
<accession>A0ABQ6MW15</accession>
<sequence length="580" mass="62134">MSSPDGAPLFAWQTPSWVSLSTAASQFHSDPSLHLRRLTSDATRCGAMQASLSVASGPGAGSSLVYDYSRQQVLPATLEQLFDLAEATGLSRKVASMRAGDPVNGTEGRAVLHHALRQPKGEPPKGPEGGRLGKAHEDVHAVLDRIEAFAAEVRGGGHRGATGESIVNYVAVGIGGSQLGPEFVNEALRADAEAAAAAKGRTLRFLANVDPVDVHLSLSDLDPARTMVIVISKTFTTAETMLNARTAKRWLLDGLGKGAGEAAVVGKHMVAVSTALEKTSAFGIKPENVFGFWDWVGGRYSVSSAVGVLPLSLLYSYPVMQKFLAGAHDADRHFFEKPLRQNIPVLMGLLGVWNSTFMGYATRALLPYSQALKRFPAHIQQVDMESNGKRVAMDGTELPFAAGEINFGEPGTNGQHSFYQLMHQGRVVPADFIGFCNSQAPMEFAGERVSNHDELMANFFAQPDALALGKTLADCESEGIPEALRPHKVFSGNRPSSSLLMTRLDAFAVGQLLAIYEHRTAVQGFVWGINSFDQWGVELGKALAGNVRNQLEMSRKNKATVAGFSSSTSSLLEHYLASGK</sequence>
<dbReference type="InterPro" id="IPR035482">
    <property type="entry name" value="SIS_PGI_2"/>
</dbReference>
<keyword evidence="10" id="KW-1185">Reference proteome</keyword>
<dbReference type="Gene3D" id="3.40.50.10490">
    <property type="entry name" value="Glucose-6-phosphate isomerase like protein, domain 1"/>
    <property type="match status" value="2"/>
</dbReference>
<evidence type="ECO:0000256" key="2">
    <source>
        <dbReference type="ARBA" id="ARBA00006604"/>
    </source>
</evidence>
<name>A0ABQ6MW15_9STRA</name>
<dbReference type="InterPro" id="IPR035476">
    <property type="entry name" value="SIS_PGI_1"/>
</dbReference>
<evidence type="ECO:0000256" key="3">
    <source>
        <dbReference type="ARBA" id="ARBA00011952"/>
    </source>
</evidence>
<dbReference type="PROSITE" id="PS00174">
    <property type="entry name" value="P_GLUCOSE_ISOMERASE_2"/>
    <property type="match status" value="1"/>
</dbReference>
<protein>
    <recommendedName>
        <fullName evidence="3 8">Glucose-6-phosphate isomerase</fullName>
        <ecNumber evidence="3 8">5.3.1.9</ecNumber>
    </recommendedName>
</protein>
<dbReference type="InterPro" id="IPR018189">
    <property type="entry name" value="Phosphoglucose_isomerase_CS"/>
</dbReference>
<dbReference type="EC" id="5.3.1.9" evidence="3 8"/>
<dbReference type="HAMAP" id="MF_00473">
    <property type="entry name" value="G6P_isomerase"/>
    <property type="match status" value="1"/>
</dbReference>
<evidence type="ECO:0000313" key="10">
    <source>
        <dbReference type="Proteomes" id="UP001165060"/>
    </source>
</evidence>
<gene>
    <name evidence="9" type="ORF">TeGR_g10037</name>
</gene>
<dbReference type="CDD" id="cd05015">
    <property type="entry name" value="SIS_PGI_1"/>
    <property type="match status" value="1"/>
</dbReference>
<dbReference type="PROSITE" id="PS00765">
    <property type="entry name" value="P_GLUCOSE_ISOMERASE_1"/>
    <property type="match status" value="1"/>
</dbReference>
<evidence type="ECO:0000256" key="4">
    <source>
        <dbReference type="ARBA" id="ARBA00022432"/>
    </source>
</evidence>
<proteinExistence type="inferred from homology"/>
<comment type="pathway">
    <text evidence="1 8">Carbohydrate degradation; glycolysis; D-glyceraldehyde 3-phosphate and glycerone phosphate from D-glucose: step 2/4.</text>
</comment>
<dbReference type="NCBIfam" id="NF001211">
    <property type="entry name" value="PRK00179.1"/>
    <property type="match status" value="1"/>
</dbReference>
<dbReference type="SUPFAM" id="SSF53697">
    <property type="entry name" value="SIS domain"/>
    <property type="match status" value="1"/>
</dbReference>
<dbReference type="PANTHER" id="PTHR11469">
    <property type="entry name" value="GLUCOSE-6-PHOSPHATE ISOMERASE"/>
    <property type="match status" value="1"/>
</dbReference>
<keyword evidence="4 8" id="KW-0312">Gluconeogenesis</keyword>
<comment type="caution">
    <text evidence="9">The sequence shown here is derived from an EMBL/GenBank/DDBJ whole genome shotgun (WGS) entry which is preliminary data.</text>
</comment>
<evidence type="ECO:0000256" key="5">
    <source>
        <dbReference type="ARBA" id="ARBA00023152"/>
    </source>
</evidence>
<evidence type="ECO:0000256" key="8">
    <source>
        <dbReference type="RuleBase" id="RU000612"/>
    </source>
</evidence>
<dbReference type="Pfam" id="PF00342">
    <property type="entry name" value="PGI"/>
    <property type="match status" value="1"/>
</dbReference>
<keyword evidence="5 8" id="KW-0324">Glycolysis</keyword>
<evidence type="ECO:0000313" key="9">
    <source>
        <dbReference type="EMBL" id="GMI34525.1"/>
    </source>
</evidence>
<dbReference type="InterPro" id="IPR046348">
    <property type="entry name" value="SIS_dom_sf"/>
</dbReference>
<dbReference type="Gene3D" id="1.10.1390.10">
    <property type="match status" value="1"/>
</dbReference>
<evidence type="ECO:0000256" key="6">
    <source>
        <dbReference type="ARBA" id="ARBA00023235"/>
    </source>
</evidence>
<dbReference type="PROSITE" id="PS51463">
    <property type="entry name" value="P_GLUCOSE_ISOMERASE_3"/>
    <property type="match status" value="1"/>
</dbReference>
<reference evidence="9 10" key="1">
    <citation type="journal article" date="2023" name="Commun. Biol.">
        <title>Genome analysis of Parmales, the sister group of diatoms, reveals the evolutionary specialization of diatoms from phago-mixotrophs to photoautotrophs.</title>
        <authorList>
            <person name="Ban H."/>
            <person name="Sato S."/>
            <person name="Yoshikawa S."/>
            <person name="Yamada K."/>
            <person name="Nakamura Y."/>
            <person name="Ichinomiya M."/>
            <person name="Sato N."/>
            <person name="Blanc-Mathieu R."/>
            <person name="Endo H."/>
            <person name="Kuwata A."/>
            <person name="Ogata H."/>
        </authorList>
    </citation>
    <scope>NUCLEOTIDE SEQUENCE [LARGE SCALE GENOMIC DNA]</scope>
</reference>
<keyword evidence="6 8" id="KW-0413">Isomerase</keyword>
<dbReference type="CDD" id="cd05016">
    <property type="entry name" value="SIS_PGI_2"/>
    <property type="match status" value="1"/>
</dbReference>
<dbReference type="InterPro" id="IPR023096">
    <property type="entry name" value="G6P_Isomerase_C"/>
</dbReference>
<dbReference type="PRINTS" id="PR00662">
    <property type="entry name" value="G6PISOMERASE"/>
</dbReference>
<dbReference type="Proteomes" id="UP001165060">
    <property type="component" value="Unassembled WGS sequence"/>
</dbReference>
<evidence type="ECO:0000256" key="1">
    <source>
        <dbReference type="ARBA" id="ARBA00004926"/>
    </source>
</evidence>
<comment type="similarity">
    <text evidence="2 8">Belongs to the GPI family.</text>
</comment>
<dbReference type="InterPro" id="IPR001672">
    <property type="entry name" value="G6P_Isomerase"/>
</dbReference>
<dbReference type="PANTHER" id="PTHR11469:SF1">
    <property type="entry name" value="GLUCOSE-6-PHOSPHATE ISOMERASE"/>
    <property type="match status" value="1"/>
</dbReference>